<evidence type="ECO:0000256" key="6">
    <source>
        <dbReference type="ARBA" id="ARBA00023032"/>
    </source>
</evidence>
<dbReference type="Gene3D" id="3.30.70.1450">
    <property type="entry name" value="Regulator of K+ conductance, C-terminal domain"/>
    <property type="match status" value="3"/>
</dbReference>
<feature type="transmembrane region" description="Helical" evidence="9">
    <location>
        <begin position="787"/>
        <end position="805"/>
    </location>
</feature>
<dbReference type="FunFam" id="3.30.70.1450:FF:000009">
    <property type="entry name" value="SLC13 family permease"/>
    <property type="match status" value="1"/>
</dbReference>
<evidence type="ECO:0000256" key="9">
    <source>
        <dbReference type="SAM" id="Phobius"/>
    </source>
</evidence>
<evidence type="ECO:0000313" key="12">
    <source>
        <dbReference type="Proteomes" id="UP000077202"/>
    </source>
</evidence>
<evidence type="ECO:0000256" key="4">
    <source>
        <dbReference type="ARBA" id="ARBA00022737"/>
    </source>
</evidence>
<dbReference type="Pfam" id="PF02080">
    <property type="entry name" value="TrkA_C"/>
    <property type="match status" value="3"/>
</dbReference>
<feature type="transmembrane region" description="Helical" evidence="9">
    <location>
        <begin position="26"/>
        <end position="47"/>
    </location>
</feature>
<comment type="subcellular location">
    <subcellularLocation>
        <location evidence="1">Membrane</location>
        <topology evidence="1">Multi-pass membrane protein</topology>
    </subcellularLocation>
</comment>
<keyword evidence="3 9" id="KW-0812">Transmembrane</keyword>
<dbReference type="SUPFAM" id="SSF116726">
    <property type="entry name" value="TrkA C-terminal domain-like"/>
    <property type="match status" value="4"/>
</dbReference>
<name>A0A176VQF4_MARPO</name>
<dbReference type="GO" id="GO:0005886">
    <property type="term" value="C:plasma membrane"/>
    <property type="evidence" value="ECO:0007669"/>
    <property type="project" value="TreeGrafter"/>
</dbReference>
<feature type="transmembrane region" description="Helical" evidence="9">
    <location>
        <begin position="186"/>
        <end position="209"/>
    </location>
</feature>
<keyword evidence="5 9" id="KW-1133">Transmembrane helix</keyword>
<feature type="transmembrane region" description="Helical" evidence="9">
    <location>
        <begin position="59"/>
        <end position="77"/>
    </location>
</feature>
<comment type="similarity">
    <text evidence="8">Belongs to the divalent anion:Na+ symporter (DASS) superfamily. Na+/sulfate symporter (TC 2.A.47.4) family.</text>
</comment>
<comment type="caution">
    <text evidence="11">The sequence shown here is derived from an EMBL/GenBank/DDBJ whole genome shotgun (WGS) entry which is preliminary data.</text>
</comment>
<feature type="domain" description="RCK C-terminal" evidence="10">
    <location>
        <begin position="320"/>
        <end position="406"/>
    </location>
</feature>
<evidence type="ECO:0000313" key="11">
    <source>
        <dbReference type="EMBL" id="OAE23134.1"/>
    </source>
</evidence>
<evidence type="ECO:0000256" key="1">
    <source>
        <dbReference type="ARBA" id="ARBA00004141"/>
    </source>
</evidence>
<evidence type="ECO:0000259" key="10">
    <source>
        <dbReference type="PROSITE" id="PS51202"/>
    </source>
</evidence>
<dbReference type="GO" id="GO:0008324">
    <property type="term" value="F:monoatomic cation transmembrane transporter activity"/>
    <property type="evidence" value="ECO:0007669"/>
    <property type="project" value="InterPro"/>
</dbReference>
<dbReference type="InterPro" id="IPR051679">
    <property type="entry name" value="DASS-Related_Transporters"/>
</dbReference>
<keyword evidence="7 9" id="KW-0472">Membrane</keyword>
<feature type="domain" description="RCK C-terminal" evidence="10">
    <location>
        <begin position="501"/>
        <end position="588"/>
    </location>
</feature>
<feature type="transmembrane region" description="Helical" evidence="9">
    <location>
        <begin position="709"/>
        <end position="735"/>
    </location>
</feature>
<dbReference type="PANTHER" id="PTHR43652">
    <property type="entry name" value="BASIC AMINO ACID ANTIPORTER YFCC-RELATED"/>
    <property type="match status" value="1"/>
</dbReference>
<dbReference type="InterPro" id="IPR036721">
    <property type="entry name" value="RCK_C_sf"/>
</dbReference>
<evidence type="ECO:0000256" key="5">
    <source>
        <dbReference type="ARBA" id="ARBA00022989"/>
    </source>
</evidence>
<keyword evidence="2" id="KW-0813">Transport</keyword>
<feature type="transmembrane region" description="Helical" evidence="9">
    <location>
        <begin position="97"/>
        <end position="127"/>
    </location>
</feature>
<feature type="domain" description="RCK C-terminal" evidence="10">
    <location>
        <begin position="410"/>
        <end position="495"/>
    </location>
</feature>
<dbReference type="InterPro" id="IPR004680">
    <property type="entry name" value="Cit_transptr-like_dom"/>
</dbReference>
<dbReference type="Pfam" id="PF03600">
    <property type="entry name" value="CitMHS"/>
    <property type="match status" value="1"/>
</dbReference>
<accession>A0A176VQF4</accession>
<feature type="transmembrane region" description="Helical" evidence="9">
    <location>
        <begin position="604"/>
        <end position="622"/>
    </location>
</feature>
<feature type="transmembrane region" description="Helical" evidence="9">
    <location>
        <begin position="139"/>
        <end position="166"/>
    </location>
</feature>
<feature type="transmembrane region" description="Helical" evidence="9">
    <location>
        <begin position="811"/>
        <end position="833"/>
    </location>
</feature>
<evidence type="ECO:0000256" key="7">
    <source>
        <dbReference type="ARBA" id="ARBA00023136"/>
    </source>
</evidence>
<gene>
    <name evidence="11" type="ORF">AXG93_3986s1190</name>
</gene>
<dbReference type="PROSITE" id="PS51202">
    <property type="entry name" value="RCK_C"/>
    <property type="match status" value="4"/>
</dbReference>
<evidence type="ECO:0000256" key="8">
    <source>
        <dbReference type="ARBA" id="ARBA00061614"/>
    </source>
</evidence>
<feature type="transmembrane region" description="Helical" evidence="9">
    <location>
        <begin position="747"/>
        <end position="767"/>
    </location>
</feature>
<evidence type="ECO:0000256" key="3">
    <source>
        <dbReference type="ARBA" id="ARBA00022692"/>
    </source>
</evidence>
<dbReference type="Proteomes" id="UP000077202">
    <property type="component" value="Unassembled WGS sequence"/>
</dbReference>
<proteinExistence type="inferred from homology"/>
<reference evidence="11" key="1">
    <citation type="submission" date="2016-03" db="EMBL/GenBank/DDBJ databases">
        <title>Mechanisms controlling the formation of the plant cell surface in tip-growing cells are functionally conserved among land plants.</title>
        <authorList>
            <person name="Honkanen S."/>
            <person name="Jones V.A."/>
            <person name="Morieri G."/>
            <person name="Champion C."/>
            <person name="Hetherington A.J."/>
            <person name="Kelly S."/>
            <person name="Saint-Marcoux D."/>
            <person name="Proust H."/>
            <person name="Prescott H."/>
            <person name="Dolan L."/>
        </authorList>
    </citation>
    <scope>NUCLEOTIDE SEQUENCE [LARGE SCALE GENOMIC DNA]</scope>
    <source>
        <tissue evidence="11">Whole gametophyte</tissue>
    </source>
</reference>
<dbReference type="EMBL" id="LVLJ01002926">
    <property type="protein sequence ID" value="OAE23134.1"/>
    <property type="molecule type" value="Genomic_DNA"/>
</dbReference>
<keyword evidence="6" id="KW-0764">Sulfate transport</keyword>
<dbReference type="InterPro" id="IPR006037">
    <property type="entry name" value="RCK_C"/>
</dbReference>
<protein>
    <recommendedName>
        <fullName evidence="10">RCK C-terminal domain-containing protein</fullName>
    </recommendedName>
</protein>
<feature type="transmembrane region" description="Helical" evidence="9">
    <location>
        <begin position="634"/>
        <end position="654"/>
    </location>
</feature>
<feature type="domain" description="RCK C-terminal" evidence="10">
    <location>
        <begin position="209"/>
        <end position="296"/>
    </location>
</feature>
<dbReference type="PANTHER" id="PTHR43652:SF9">
    <property type="entry name" value="RCK C-TERMINAL DOMAIN-CONTAINING PROTEIN"/>
    <property type="match status" value="1"/>
</dbReference>
<dbReference type="GO" id="GO:0015116">
    <property type="term" value="F:sulfate transmembrane transporter activity"/>
    <property type="evidence" value="ECO:0007669"/>
    <property type="project" value="UniProtKB-ARBA"/>
</dbReference>
<dbReference type="AlphaFoldDB" id="A0A176VQF4"/>
<keyword evidence="12" id="KW-1185">Reference proteome</keyword>
<evidence type="ECO:0000256" key="2">
    <source>
        <dbReference type="ARBA" id="ARBA00022448"/>
    </source>
</evidence>
<sequence>MVELGWEAGVVIATLVSGLVVMAGDWIGPDFVFAVMVSFLAACRIITIDEAVEGFSQPGLLTVVILFVVAEGISQTGGMEKALNLFLGKTRSPFWAITRMFIPVTIVSGVLNNTPIVALLIPIMIAWGRRNGISIKKLLIPLSYAAVFGGTLTLIGTSTNLVVASLQAKRYEQSDPGNSSFGFFTITPYGTIYAIFGFMYTTLASLWFLPNDDTTRHSDLLFVAKVPSSSPVIGKSIRDGGFTGMERFVLLAVERNGHVTHYGRVSPEFRLEAEDQLHFCGELEQAKLYAKHFGLELLTHEGEGKSELKFDDRLDASQLERGEDLAKFYVIRYLVQATVKKGSDIVGSSIRDLNFRSRFNAAVLAVKRGPNHHPGRLGDVVVEAGDIFVILAANKAAVESQGFKDTFKDIELLDEAMEKEYLTGMKVTSAFSGIGKSVHAAGLRGINGLYLVGIDRADGEELRVVHPDTIVALDDILWFAGGVAGVYYLLKIGGLEHTQATQVSKLKTDILYRQLVKVSIAYDSDLVGNTVRESHFRNRYDAVVLAIHREGHRVAADVRDVKLRAGDVLLLDTGSSFEHRHRNDIAFSLITTVPDTSPVKTRRMWWALFLGFVMIMTQFVGGALDEANVVDQELIDLFLAGVLTAGIMLATGCFNGQQARSSIDWSVYVTIAFAFGFSNAMEKSGVAGAIAEVFITISEAIGSKKASYVAIYIATALMSELVSNNAAAAIMYPIAAQLGDALGVKPSRMSVVVMLGASAGFTLPYSYQTNLMVFAAGGYRFLEFAKIGFPCQLFMIVAVLFIFLLEEHMGLAVGISFAMMAAMLAGPLVWATLSPTKREKFIPARFRKAKLKIDATSRSYDELSLVST</sequence>
<dbReference type="GO" id="GO:0006813">
    <property type="term" value="P:potassium ion transport"/>
    <property type="evidence" value="ECO:0007669"/>
    <property type="project" value="InterPro"/>
</dbReference>
<organism evidence="11 12">
    <name type="scientific">Marchantia polymorpha subsp. ruderalis</name>
    <dbReference type="NCBI Taxonomy" id="1480154"/>
    <lineage>
        <taxon>Eukaryota</taxon>
        <taxon>Viridiplantae</taxon>
        <taxon>Streptophyta</taxon>
        <taxon>Embryophyta</taxon>
        <taxon>Marchantiophyta</taxon>
        <taxon>Marchantiopsida</taxon>
        <taxon>Marchantiidae</taxon>
        <taxon>Marchantiales</taxon>
        <taxon>Marchantiaceae</taxon>
        <taxon>Marchantia</taxon>
    </lineage>
</organism>
<keyword evidence="4" id="KW-0677">Repeat</keyword>